<keyword evidence="2" id="KW-1185">Reference proteome</keyword>
<evidence type="ECO:0000313" key="1">
    <source>
        <dbReference type="EMBL" id="PTB56564.1"/>
    </source>
</evidence>
<dbReference type="EMBL" id="KZ679678">
    <property type="protein sequence ID" value="PTB56564.1"/>
    <property type="molecule type" value="Genomic_DNA"/>
</dbReference>
<accession>A0A2T4AHJ3</accession>
<name>A0A2T4AHJ3_TRIHA</name>
<dbReference type="GeneID" id="36623274"/>
<evidence type="ECO:0000313" key="2">
    <source>
        <dbReference type="Proteomes" id="UP000241690"/>
    </source>
</evidence>
<gene>
    <name evidence="1" type="ORF">M431DRAFT_381552</name>
</gene>
<organism evidence="1 2">
    <name type="scientific">Trichoderma harzianum CBS 226.95</name>
    <dbReference type="NCBI Taxonomy" id="983964"/>
    <lineage>
        <taxon>Eukaryota</taxon>
        <taxon>Fungi</taxon>
        <taxon>Dikarya</taxon>
        <taxon>Ascomycota</taxon>
        <taxon>Pezizomycotina</taxon>
        <taxon>Sordariomycetes</taxon>
        <taxon>Hypocreomycetidae</taxon>
        <taxon>Hypocreales</taxon>
        <taxon>Hypocreaceae</taxon>
        <taxon>Trichoderma</taxon>
    </lineage>
</organism>
<protein>
    <submittedName>
        <fullName evidence="1">Uncharacterized protein</fullName>
    </submittedName>
</protein>
<proteinExistence type="predicted"/>
<reference evidence="1 2" key="1">
    <citation type="submission" date="2016-07" db="EMBL/GenBank/DDBJ databases">
        <title>Multiple horizontal gene transfer events from other fungi enriched the ability of initially mycotrophic Trichoderma (Ascomycota) to feed on dead plant biomass.</title>
        <authorList>
            <consortium name="DOE Joint Genome Institute"/>
            <person name="Aerts A."/>
            <person name="Atanasova L."/>
            <person name="Chenthamara K."/>
            <person name="Zhang J."/>
            <person name="Grujic M."/>
            <person name="Henrissat B."/>
            <person name="Kuo A."/>
            <person name="Salamov A."/>
            <person name="Lipzen A."/>
            <person name="Labutti K."/>
            <person name="Barry K."/>
            <person name="Miao Y."/>
            <person name="Rahimi M.J."/>
            <person name="Shen Q."/>
            <person name="Grigoriev I.V."/>
            <person name="Kubicek C.P."/>
            <person name="Druzhinina I.S."/>
        </authorList>
    </citation>
    <scope>NUCLEOTIDE SEQUENCE [LARGE SCALE GENOMIC DNA]</scope>
    <source>
        <strain evidence="1 2">CBS 226.95</strain>
    </source>
</reference>
<dbReference type="RefSeq" id="XP_024776241.1">
    <property type="nucleotide sequence ID" value="XM_024914708.1"/>
</dbReference>
<sequence>MIGGVSRARPALPCGLRFRFAGLDLFQVVRLFSHSVSELPLLLFRSVTCCPRQLLVHHAMLYLD</sequence>
<dbReference type="AlphaFoldDB" id="A0A2T4AHJ3"/>
<dbReference type="Proteomes" id="UP000241690">
    <property type="component" value="Unassembled WGS sequence"/>
</dbReference>